<reference evidence="2 3" key="1">
    <citation type="journal article" date="2014" name="Int. J. Syst. Evol. Microbiol.">
        <title>Complete genome sequence of Corynebacterium casei LMG S-19264T (=DSM 44701T), isolated from a smear-ripened cheese.</title>
        <authorList>
            <consortium name="US DOE Joint Genome Institute (JGI-PGF)"/>
            <person name="Walter F."/>
            <person name="Albersmeier A."/>
            <person name="Kalinowski J."/>
            <person name="Ruckert C."/>
        </authorList>
    </citation>
    <scope>NUCLEOTIDE SEQUENCE [LARGE SCALE GENOMIC DNA]</scope>
    <source>
        <strain evidence="2 3">CGMCC 4.7111</strain>
    </source>
</reference>
<dbReference type="AlphaFoldDB" id="A0A918D2I9"/>
<evidence type="ECO:0000256" key="1">
    <source>
        <dbReference type="SAM" id="MobiDB-lite"/>
    </source>
</evidence>
<accession>A0A918D2I9</accession>
<feature type="compositionally biased region" description="Low complexity" evidence="1">
    <location>
        <begin position="1"/>
        <end position="18"/>
    </location>
</feature>
<keyword evidence="3" id="KW-1185">Reference proteome</keyword>
<proteinExistence type="predicted"/>
<evidence type="ECO:0000313" key="2">
    <source>
        <dbReference type="EMBL" id="GGN59352.1"/>
    </source>
</evidence>
<sequence length="77" mass="7772">MSGAATARRGVRAVVNGRQQKPGSAAPMPGARDVCPAPATSVCGGSLNAPDQGLIPELDNTLGVAYLTIRQPFPTVA</sequence>
<dbReference type="EMBL" id="BMMM01000003">
    <property type="protein sequence ID" value="GGN59352.1"/>
    <property type="molecule type" value="Genomic_DNA"/>
</dbReference>
<feature type="region of interest" description="Disordered" evidence="1">
    <location>
        <begin position="1"/>
        <end position="32"/>
    </location>
</feature>
<comment type="caution">
    <text evidence="2">The sequence shown here is derived from an EMBL/GenBank/DDBJ whole genome shotgun (WGS) entry which is preliminary data.</text>
</comment>
<gene>
    <name evidence="2" type="ORF">GCM10011579_023590</name>
</gene>
<organism evidence="2 3">
    <name type="scientific">Streptomyces albiflavescens</name>
    <dbReference type="NCBI Taxonomy" id="1623582"/>
    <lineage>
        <taxon>Bacteria</taxon>
        <taxon>Bacillati</taxon>
        <taxon>Actinomycetota</taxon>
        <taxon>Actinomycetes</taxon>
        <taxon>Kitasatosporales</taxon>
        <taxon>Streptomycetaceae</taxon>
        <taxon>Streptomyces</taxon>
    </lineage>
</organism>
<dbReference type="Proteomes" id="UP000600365">
    <property type="component" value="Unassembled WGS sequence"/>
</dbReference>
<evidence type="ECO:0000313" key="3">
    <source>
        <dbReference type="Proteomes" id="UP000600365"/>
    </source>
</evidence>
<protein>
    <submittedName>
        <fullName evidence="2">Uncharacterized protein</fullName>
    </submittedName>
</protein>
<name>A0A918D2I9_9ACTN</name>